<proteinExistence type="predicted"/>
<dbReference type="InterPro" id="IPR042267">
    <property type="entry name" value="VTC_sf"/>
</dbReference>
<evidence type="ECO:0000259" key="1">
    <source>
        <dbReference type="Pfam" id="PF09359"/>
    </source>
</evidence>
<accession>A0A9X4AXK6</accession>
<comment type="caution">
    <text evidence="2">The sequence shown here is derived from an EMBL/GenBank/DDBJ whole genome shotgun (WGS) entry which is preliminary data.</text>
</comment>
<dbReference type="Pfam" id="PF09359">
    <property type="entry name" value="VTC"/>
    <property type="match status" value="1"/>
</dbReference>
<keyword evidence="3" id="KW-1185">Reference proteome</keyword>
<dbReference type="GO" id="GO:0006799">
    <property type="term" value="P:polyphosphate biosynthetic process"/>
    <property type="evidence" value="ECO:0007669"/>
    <property type="project" value="UniProtKB-ARBA"/>
</dbReference>
<dbReference type="Gene3D" id="3.20.100.30">
    <property type="entry name" value="VTC, catalytic tunnel domain"/>
    <property type="match status" value="1"/>
</dbReference>
<reference evidence="2 3" key="1">
    <citation type="submission" date="2021-04" db="EMBL/GenBank/DDBJ databases">
        <title>Genome analysis of Polyangium sp.</title>
        <authorList>
            <person name="Li Y."/>
            <person name="Wang J."/>
        </authorList>
    </citation>
    <scope>NUCLEOTIDE SEQUENCE [LARGE SCALE GENOMIC DNA]</scope>
    <source>
        <strain evidence="2 3">SDU14</strain>
    </source>
</reference>
<feature type="domain" description="VTC" evidence="1">
    <location>
        <begin position="2"/>
        <end position="235"/>
    </location>
</feature>
<evidence type="ECO:0000313" key="2">
    <source>
        <dbReference type="EMBL" id="MDC3988504.1"/>
    </source>
</evidence>
<gene>
    <name evidence="2" type="ORF">KEG57_49010</name>
</gene>
<dbReference type="CDD" id="cd07750">
    <property type="entry name" value="PolyPPase_VTC_like"/>
    <property type="match status" value="1"/>
</dbReference>
<dbReference type="Proteomes" id="UP001151081">
    <property type="component" value="Unassembled WGS sequence"/>
</dbReference>
<sequence>MERYEYKYLVPEGLVPAVRATARATSKIDKYAGPDGTYRIRSLYFDTDRYDLFWANEREQPDRFKLRARCYPASKESPVFLEVKRRVLDVIVKTRAAMPAAAWRDVLAGKESALAALSPGARSGAMRFLAPYHRHHIHPVLLVEYEREAYISEIDTYARLTFDRKIAVQPQESLDLEAIPGRWRSIDHRAQTRTEEPVCVLELKFERRPPRWMVSLVQRLDLIRYSFSKYCYGVTAELTLPDARIPG</sequence>
<name>A0A9X4AXK6_9BACT</name>
<dbReference type="AlphaFoldDB" id="A0A9X4AXK6"/>
<dbReference type="EMBL" id="JAGTJJ010000075">
    <property type="protein sequence ID" value="MDC3988504.1"/>
    <property type="molecule type" value="Genomic_DNA"/>
</dbReference>
<dbReference type="InterPro" id="IPR018966">
    <property type="entry name" value="VTC_domain"/>
</dbReference>
<evidence type="ECO:0000313" key="3">
    <source>
        <dbReference type="Proteomes" id="UP001151081"/>
    </source>
</evidence>
<organism evidence="2 3">
    <name type="scientific">Polyangium jinanense</name>
    <dbReference type="NCBI Taxonomy" id="2829994"/>
    <lineage>
        <taxon>Bacteria</taxon>
        <taxon>Pseudomonadati</taxon>
        <taxon>Myxococcota</taxon>
        <taxon>Polyangia</taxon>
        <taxon>Polyangiales</taxon>
        <taxon>Polyangiaceae</taxon>
        <taxon>Polyangium</taxon>
    </lineage>
</organism>
<protein>
    <submittedName>
        <fullName evidence="2">Polyphosphate polymerase domain-containing protein</fullName>
    </submittedName>
</protein>